<dbReference type="Gene3D" id="2.60.120.330">
    <property type="entry name" value="B-lactam Antibiotic, Isopenicillin N Synthase, Chain"/>
    <property type="match status" value="1"/>
</dbReference>
<proteinExistence type="predicted"/>
<dbReference type="SUPFAM" id="SSF51197">
    <property type="entry name" value="Clavaminate synthase-like"/>
    <property type="match status" value="1"/>
</dbReference>
<evidence type="ECO:0000259" key="1">
    <source>
        <dbReference type="Pfam" id="PF03171"/>
    </source>
</evidence>
<reference evidence="2" key="2">
    <citation type="journal article" date="2023" name="IMA Fungus">
        <title>Comparative genomic study of the Penicillium genus elucidates a diverse pangenome and 15 lateral gene transfer events.</title>
        <authorList>
            <person name="Petersen C."/>
            <person name="Sorensen T."/>
            <person name="Nielsen M.R."/>
            <person name="Sondergaard T.E."/>
            <person name="Sorensen J.L."/>
            <person name="Fitzpatrick D.A."/>
            <person name="Frisvad J.C."/>
            <person name="Nielsen K.L."/>
        </authorList>
    </citation>
    <scope>NUCLEOTIDE SEQUENCE</scope>
    <source>
        <strain evidence="2">IBT 29677</strain>
    </source>
</reference>
<dbReference type="RefSeq" id="XP_056482511.1">
    <property type="nucleotide sequence ID" value="XM_056636481.1"/>
</dbReference>
<dbReference type="GeneID" id="81375461"/>
<dbReference type="Proteomes" id="UP001147747">
    <property type="component" value="Unassembled WGS sequence"/>
</dbReference>
<dbReference type="Pfam" id="PF03171">
    <property type="entry name" value="2OG-FeII_Oxy"/>
    <property type="match status" value="1"/>
</dbReference>
<dbReference type="OrthoDB" id="4478788at2759"/>
<gene>
    <name evidence="2" type="ORF">N7509_011844</name>
</gene>
<organism evidence="2 3">
    <name type="scientific">Penicillium cosmopolitanum</name>
    <dbReference type="NCBI Taxonomy" id="1131564"/>
    <lineage>
        <taxon>Eukaryota</taxon>
        <taxon>Fungi</taxon>
        <taxon>Dikarya</taxon>
        <taxon>Ascomycota</taxon>
        <taxon>Pezizomycotina</taxon>
        <taxon>Eurotiomycetes</taxon>
        <taxon>Eurotiomycetidae</taxon>
        <taxon>Eurotiales</taxon>
        <taxon>Aspergillaceae</taxon>
        <taxon>Penicillium</taxon>
    </lineage>
</organism>
<accession>A0A9W9SHZ9</accession>
<dbReference type="EMBL" id="JAPZBU010000011">
    <property type="protein sequence ID" value="KAJ5378725.1"/>
    <property type="molecule type" value="Genomic_DNA"/>
</dbReference>
<sequence length="169" mass="18796">MTASRFVPFGSEKIRDEPLLDETMEFQYGVYELEGINDTNPLRVPPHIDPTTMLFNFQDSHAGLEVADLINSTGCLSATAVEKTANFIPVHCQPGEFLVLAGHVLRRLVSDIKHSVHRVKRPVGISGFHLNYWIVPNLDTSCNFGEKKEDVAAYLARVFPAALKSTVQT</sequence>
<evidence type="ECO:0000313" key="2">
    <source>
        <dbReference type="EMBL" id="KAJ5378725.1"/>
    </source>
</evidence>
<dbReference type="InterPro" id="IPR027443">
    <property type="entry name" value="IPNS-like_sf"/>
</dbReference>
<evidence type="ECO:0000313" key="3">
    <source>
        <dbReference type="Proteomes" id="UP001147747"/>
    </source>
</evidence>
<dbReference type="AlphaFoldDB" id="A0A9W9SHZ9"/>
<feature type="domain" description="Isopenicillin N synthase-like Fe(2+) 2OG dioxygenase" evidence="1">
    <location>
        <begin position="37"/>
        <end position="123"/>
    </location>
</feature>
<reference evidence="2" key="1">
    <citation type="submission" date="2022-12" db="EMBL/GenBank/DDBJ databases">
        <authorList>
            <person name="Petersen C."/>
        </authorList>
    </citation>
    <scope>NUCLEOTIDE SEQUENCE</scope>
    <source>
        <strain evidence="2">IBT 29677</strain>
    </source>
</reference>
<protein>
    <recommendedName>
        <fullName evidence="1">Isopenicillin N synthase-like Fe(2+) 2OG dioxygenase domain-containing protein</fullName>
    </recommendedName>
</protein>
<comment type="caution">
    <text evidence="2">The sequence shown here is derived from an EMBL/GenBank/DDBJ whole genome shotgun (WGS) entry which is preliminary data.</text>
</comment>
<name>A0A9W9SHZ9_9EURO</name>
<keyword evidence="3" id="KW-1185">Reference proteome</keyword>
<dbReference type="InterPro" id="IPR044861">
    <property type="entry name" value="IPNS-like_FE2OG_OXY"/>
</dbReference>